<dbReference type="EnsemblProtists" id="HpaT813256">
    <property type="protein sequence ID" value="HpaP813256"/>
    <property type="gene ID" value="HpaG813256"/>
</dbReference>
<dbReference type="EnsemblProtists" id="HpaT813257">
    <property type="protein sequence ID" value="HpaP813257"/>
    <property type="gene ID" value="HpaG813257"/>
</dbReference>
<evidence type="ECO:0000313" key="2">
    <source>
        <dbReference type="Proteomes" id="UP000011713"/>
    </source>
</evidence>
<dbReference type="HOGENOM" id="CLU_2488191_0_0_1"/>
<dbReference type="Proteomes" id="UP000011713">
    <property type="component" value="Unassembled WGS sequence"/>
</dbReference>
<dbReference type="AlphaFoldDB" id="M4C2E2"/>
<organism evidence="1 2">
    <name type="scientific">Hyaloperonospora arabidopsidis (strain Emoy2)</name>
    <name type="common">Downy mildew agent</name>
    <name type="synonym">Peronospora arabidopsidis</name>
    <dbReference type="NCBI Taxonomy" id="559515"/>
    <lineage>
        <taxon>Eukaryota</taxon>
        <taxon>Sar</taxon>
        <taxon>Stramenopiles</taxon>
        <taxon>Oomycota</taxon>
        <taxon>Peronosporomycetes</taxon>
        <taxon>Peronosporales</taxon>
        <taxon>Peronosporaceae</taxon>
        <taxon>Hyaloperonospora</taxon>
    </lineage>
</organism>
<accession>M4C2E2</accession>
<name>M4C2E2_HYAAE</name>
<reference evidence="2" key="1">
    <citation type="journal article" date="2010" name="Science">
        <title>Signatures of adaptation to obligate biotrophy in the Hyaloperonospora arabidopsidis genome.</title>
        <authorList>
            <person name="Baxter L."/>
            <person name="Tripathy S."/>
            <person name="Ishaque N."/>
            <person name="Boot N."/>
            <person name="Cabral A."/>
            <person name="Kemen E."/>
            <person name="Thines M."/>
            <person name="Ah-Fong A."/>
            <person name="Anderson R."/>
            <person name="Badejoko W."/>
            <person name="Bittner-Eddy P."/>
            <person name="Boore J.L."/>
            <person name="Chibucos M.C."/>
            <person name="Coates M."/>
            <person name="Dehal P."/>
            <person name="Delehaunty K."/>
            <person name="Dong S."/>
            <person name="Downton P."/>
            <person name="Dumas B."/>
            <person name="Fabro G."/>
            <person name="Fronick C."/>
            <person name="Fuerstenberg S.I."/>
            <person name="Fulton L."/>
            <person name="Gaulin E."/>
            <person name="Govers F."/>
            <person name="Hughes L."/>
            <person name="Humphray S."/>
            <person name="Jiang R.H."/>
            <person name="Judelson H."/>
            <person name="Kamoun S."/>
            <person name="Kyung K."/>
            <person name="Meijer H."/>
            <person name="Minx P."/>
            <person name="Morris P."/>
            <person name="Nelson J."/>
            <person name="Phuntumart V."/>
            <person name="Qutob D."/>
            <person name="Rehmany A."/>
            <person name="Rougon-Cardoso A."/>
            <person name="Ryden P."/>
            <person name="Torto-Alalibo T."/>
            <person name="Studholme D."/>
            <person name="Wang Y."/>
            <person name="Win J."/>
            <person name="Wood J."/>
            <person name="Clifton S.W."/>
            <person name="Rogers J."/>
            <person name="Van den Ackerveken G."/>
            <person name="Jones J.D."/>
            <person name="McDowell J.M."/>
            <person name="Beynon J."/>
            <person name="Tyler B.M."/>
        </authorList>
    </citation>
    <scope>NUCLEOTIDE SEQUENCE [LARGE SCALE GENOMIC DNA]</scope>
    <source>
        <strain evidence="2">Emoy2</strain>
    </source>
</reference>
<dbReference type="EMBL" id="JH598125">
    <property type="status" value="NOT_ANNOTATED_CDS"/>
    <property type="molecule type" value="Genomic_DNA"/>
</dbReference>
<dbReference type="InParanoid" id="M4C2E2"/>
<sequence>MTGESLQTSVMPSIANLSLRSFDNMQTTTMSTFVNYIRGGLQRQMVRRGKFDGRLPIRSKYGVASIRCNQIRCVELWSIRLRTSITG</sequence>
<proteinExistence type="predicted"/>
<keyword evidence="2" id="KW-1185">Reference proteome</keyword>
<evidence type="ECO:0000313" key="1">
    <source>
        <dbReference type="EnsemblProtists" id="HpaP813257"/>
    </source>
</evidence>
<dbReference type="VEuPathDB" id="FungiDB:HpaG813256"/>
<reference evidence="1" key="2">
    <citation type="submission" date="2015-06" db="UniProtKB">
        <authorList>
            <consortium name="EnsemblProtists"/>
        </authorList>
    </citation>
    <scope>IDENTIFICATION</scope>
    <source>
        <strain evidence="1">Emoy2</strain>
    </source>
</reference>
<protein>
    <submittedName>
        <fullName evidence="1">Uncharacterized protein</fullName>
    </submittedName>
</protein>